<keyword evidence="1" id="KW-0812">Transmembrane</keyword>
<protein>
    <submittedName>
        <fullName evidence="2">Uncharacterized protein</fullName>
    </submittedName>
</protein>
<proteinExistence type="predicted"/>
<dbReference type="EnsemblMetazoa" id="GAUT000428-RA">
    <property type="protein sequence ID" value="GAUT000428-PA"/>
    <property type="gene ID" value="GAUT000428"/>
</dbReference>
<evidence type="ECO:0000256" key="1">
    <source>
        <dbReference type="SAM" id="Phobius"/>
    </source>
</evidence>
<organism evidence="2 3">
    <name type="scientific">Glossina austeni</name>
    <name type="common">Savannah tsetse fly</name>
    <dbReference type="NCBI Taxonomy" id="7395"/>
    <lineage>
        <taxon>Eukaryota</taxon>
        <taxon>Metazoa</taxon>
        <taxon>Ecdysozoa</taxon>
        <taxon>Arthropoda</taxon>
        <taxon>Hexapoda</taxon>
        <taxon>Insecta</taxon>
        <taxon>Pterygota</taxon>
        <taxon>Neoptera</taxon>
        <taxon>Endopterygota</taxon>
        <taxon>Diptera</taxon>
        <taxon>Brachycera</taxon>
        <taxon>Muscomorpha</taxon>
        <taxon>Hippoboscoidea</taxon>
        <taxon>Glossinidae</taxon>
        <taxon>Glossina</taxon>
    </lineage>
</organism>
<evidence type="ECO:0000313" key="3">
    <source>
        <dbReference type="Proteomes" id="UP000078200"/>
    </source>
</evidence>
<accession>A0A1A9UD32</accession>
<keyword evidence="3" id="KW-1185">Reference proteome</keyword>
<dbReference type="VEuPathDB" id="VectorBase:GAUT000428"/>
<sequence>MLISLLMYLLSTKDNNELKRKTRTEIFCTGSEEYGNNYPDSCPDNWELIKEVPKVRHKPNTQQHQIYGGFINPSINSVDELAVEKQNIEYKSNEIMVYYKDDLTNMDSSSNFLSNLGRKQIKNISGQDYSSCHRWWEKLARIQANVTRIKLAKTVLATLADDQKIAFALHRAFIAAITITVPLQCCLYSYNVARDKLIRTFSYICVVICILTNIRIRSLIAHSYSLVYFDYN</sequence>
<dbReference type="Proteomes" id="UP000078200">
    <property type="component" value="Unassembled WGS sequence"/>
</dbReference>
<feature type="transmembrane region" description="Helical" evidence="1">
    <location>
        <begin position="172"/>
        <end position="191"/>
    </location>
</feature>
<feature type="transmembrane region" description="Helical" evidence="1">
    <location>
        <begin position="197"/>
        <end position="216"/>
    </location>
</feature>
<evidence type="ECO:0000313" key="2">
    <source>
        <dbReference type="EnsemblMetazoa" id="GAUT000428-PA"/>
    </source>
</evidence>
<dbReference type="AlphaFoldDB" id="A0A1A9UD32"/>
<reference evidence="2" key="1">
    <citation type="submission" date="2020-05" db="UniProtKB">
        <authorList>
            <consortium name="EnsemblMetazoa"/>
        </authorList>
    </citation>
    <scope>IDENTIFICATION</scope>
    <source>
        <strain evidence="2">TTRI</strain>
    </source>
</reference>
<keyword evidence="1" id="KW-0472">Membrane</keyword>
<name>A0A1A9UD32_GLOAU</name>
<keyword evidence="1" id="KW-1133">Transmembrane helix</keyword>